<proteinExistence type="predicted"/>
<dbReference type="SUPFAM" id="SSF53756">
    <property type="entry name" value="UDP-Glycosyltransferase/glycogen phosphorylase"/>
    <property type="match status" value="1"/>
</dbReference>
<accession>A0A2A7SD13</accession>
<reference evidence="4" key="1">
    <citation type="submission" date="2017-09" db="EMBL/GenBank/DDBJ databases">
        <title>FDA dAtabase for Regulatory Grade micrObial Sequences (FDA-ARGOS): Supporting development and validation of Infectious Disease Dx tests.</title>
        <authorList>
            <person name="Minogue T."/>
            <person name="Wolcott M."/>
            <person name="Wasieloski L."/>
            <person name="Aguilar W."/>
            <person name="Moore D."/>
            <person name="Tallon L."/>
            <person name="Sadzewicz L."/>
            <person name="Ott S."/>
            <person name="Zhao X."/>
            <person name="Nagaraj S."/>
            <person name="Vavikolanu K."/>
            <person name="Aluvathingal J."/>
            <person name="Nadendla S."/>
            <person name="Sichtig H."/>
        </authorList>
    </citation>
    <scope>NUCLEOTIDE SEQUENCE [LARGE SCALE GENOMIC DNA]</scope>
    <source>
        <strain evidence="4">FDAARGOS_390</strain>
    </source>
</reference>
<organism evidence="3 4">
    <name type="scientific">Burkholderia gladioli</name>
    <name type="common">Pseudomonas marginata</name>
    <name type="synonym">Phytomonas marginata</name>
    <dbReference type="NCBI Taxonomy" id="28095"/>
    <lineage>
        <taxon>Bacteria</taxon>
        <taxon>Pseudomonadati</taxon>
        <taxon>Pseudomonadota</taxon>
        <taxon>Betaproteobacteria</taxon>
        <taxon>Burkholderiales</taxon>
        <taxon>Burkholderiaceae</taxon>
        <taxon>Burkholderia</taxon>
    </lineage>
</organism>
<gene>
    <name evidence="3" type="ORF">CRM94_04845</name>
</gene>
<dbReference type="EMBL" id="PDDY01000001">
    <property type="protein sequence ID" value="PEH41537.1"/>
    <property type="molecule type" value="Genomic_DNA"/>
</dbReference>
<dbReference type="Proteomes" id="UP000220629">
    <property type="component" value="Unassembled WGS sequence"/>
</dbReference>
<dbReference type="Pfam" id="PF00534">
    <property type="entry name" value="Glycos_transf_1"/>
    <property type="match status" value="1"/>
</dbReference>
<dbReference type="InterPro" id="IPR023986">
    <property type="entry name" value="GlycosylTfrase_MSMEG0565"/>
</dbReference>
<feature type="domain" description="Glycosyl transferase family 1" evidence="1">
    <location>
        <begin position="191"/>
        <end position="357"/>
    </location>
</feature>
<dbReference type="CDD" id="cd03801">
    <property type="entry name" value="GT4_PimA-like"/>
    <property type="match status" value="1"/>
</dbReference>
<comment type="caution">
    <text evidence="3">The sequence shown here is derived from an EMBL/GenBank/DDBJ whole genome shotgun (WGS) entry which is preliminary data.</text>
</comment>
<dbReference type="Pfam" id="PF13439">
    <property type="entry name" value="Glyco_transf_4"/>
    <property type="match status" value="1"/>
</dbReference>
<dbReference type="InterPro" id="IPR028098">
    <property type="entry name" value="Glyco_trans_4-like_N"/>
</dbReference>
<evidence type="ECO:0000259" key="2">
    <source>
        <dbReference type="Pfam" id="PF13439"/>
    </source>
</evidence>
<name>A0A2A7SD13_BURGA</name>
<dbReference type="GO" id="GO:0016758">
    <property type="term" value="F:hexosyltransferase activity"/>
    <property type="evidence" value="ECO:0007669"/>
    <property type="project" value="TreeGrafter"/>
</dbReference>
<dbReference type="InterPro" id="IPR001296">
    <property type="entry name" value="Glyco_trans_1"/>
</dbReference>
<dbReference type="RefSeq" id="WP_098151619.1">
    <property type="nucleotide sequence ID" value="NZ_CADEXB010000005.1"/>
</dbReference>
<sequence>MSAARLRIGLFTHSVNPRGGVVHTLELARALGAAGHEVSVVAPAGPGERMFRRDGEGEAYRVVLAHTRAKAADTVSMVATRIAAIRAAFDRRELARFDVLHAQDSISGNALAEWKAEGAIPGFLRTVHHLDTFADPRLAAWQRRAWRDADRVLCVSAAWTARMRDEHGVAALQVANGVDVERFGSARAADIDAIRRRFGLHEAGPIVLAIGGIEARKNTRALLEAFALLRRAQPGMQLVIAGGASLLDHDAYTRGFVARAAELGLKIGAGEAVVATGTLDDTQIVALLHAADVVSMVSLREGFGLVVLEALAAGRPVVVSRIAPFTEHLDARTAVWADPGEPASIAAALRDALDGRRLPDFREAVPALLARFGWAASAAAHLAIYRDWLRASARGPAGELADPLPITAPQET</sequence>
<dbReference type="Gene3D" id="3.40.50.2000">
    <property type="entry name" value="Glycogen Phosphorylase B"/>
    <property type="match status" value="2"/>
</dbReference>
<evidence type="ECO:0000313" key="3">
    <source>
        <dbReference type="EMBL" id="PEH41537.1"/>
    </source>
</evidence>
<dbReference type="AlphaFoldDB" id="A0A2A7SD13"/>
<feature type="domain" description="Glycosyltransferase subfamily 4-like N-terminal" evidence="2">
    <location>
        <begin position="18"/>
        <end position="182"/>
    </location>
</feature>
<dbReference type="NCBIfam" id="TIGR04047">
    <property type="entry name" value="MSMEG_0565_glyc"/>
    <property type="match status" value="1"/>
</dbReference>
<evidence type="ECO:0000313" key="4">
    <source>
        <dbReference type="Proteomes" id="UP000220629"/>
    </source>
</evidence>
<dbReference type="PANTHER" id="PTHR45947:SF3">
    <property type="entry name" value="SULFOQUINOVOSYL TRANSFERASE SQD2"/>
    <property type="match status" value="1"/>
</dbReference>
<protein>
    <submittedName>
        <fullName evidence="3">Glycosyl transferase family 1</fullName>
    </submittedName>
</protein>
<dbReference type="PANTHER" id="PTHR45947">
    <property type="entry name" value="SULFOQUINOVOSYL TRANSFERASE SQD2"/>
    <property type="match status" value="1"/>
</dbReference>
<keyword evidence="3" id="KW-0808">Transferase</keyword>
<dbReference type="InterPro" id="IPR050194">
    <property type="entry name" value="Glycosyltransferase_grp1"/>
</dbReference>
<evidence type="ECO:0000259" key="1">
    <source>
        <dbReference type="Pfam" id="PF00534"/>
    </source>
</evidence>